<gene>
    <name evidence="1" type="ORF">EZS28_043466</name>
</gene>
<sequence>MSYLMRLANGLNPLDNQPAHRELRPVARVQLLLYMSIFPSYYSNISTAGLTRTEFQADAIIY</sequence>
<name>A0A5J4TRW3_9EUKA</name>
<organism evidence="1 2">
    <name type="scientific">Streblomastix strix</name>
    <dbReference type="NCBI Taxonomy" id="222440"/>
    <lineage>
        <taxon>Eukaryota</taxon>
        <taxon>Metamonada</taxon>
        <taxon>Preaxostyla</taxon>
        <taxon>Oxymonadida</taxon>
        <taxon>Streblomastigidae</taxon>
        <taxon>Streblomastix</taxon>
    </lineage>
</organism>
<dbReference type="Proteomes" id="UP000324800">
    <property type="component" value="Unassembled WGS sequence"/>
</dbReference>
<accession>A0A5J4TRW3</accession>
<reference evidence="1 2" key="1">
    <citation type="submission" date="2019-03" db="EMBL/GenBank/DDBJ databases">
        <title>Single cell metagenomics reveals metabolic interactions within the superorganism composed of flagellate Streblomastix strix and complex community of Bacteroidetes bacteria on its surface.</title>
        <authorList>
            <person name="Treitli S.C."/>
            <person name="Kolisko M."/>
            <person name="Husnik F."/>
            <person name="Keeling P."/>
            <person name="Hampl V."/>
        </authorList>
    </citation>
    <scope>NUCLEOTIDE SEQUENCE [LARGE SCALE GENOMIC DNA]</scope>
    <source>
        <strain evidence="1">ST1C</strain>
    </source>
</reference>
<evidence type="ECO:0000313" key="2">
    <source>
        <dbReference type="Proteomes" id="UP000324800"/>
    </source>
</evidence>
<comment type="caution">
    <text evidence="1">The sequence shown here is derived from an EMBL/GenBank/DDBJ whole genome shotgun (WGS) entry which is preliminary data.</text>
</comment>
<feature type="non-terminal residue" evidence="1">
    <location>
        <position position="62"/>
    </location>
</feature>
<dbReference type="AlphaFoldDB" id="A0A5J4TRW3"/>
<evidence type="ECO:0000313" key="1">
    <source>
        <dbReference type="EMBL" id="KAA6361007.1"/>
    </source>
</evidence>
<proteinExistence type="predicted"/>
<protein>
    <submittedName>
        <fullName evidence="1">Uncharacterized protein</fullName>
    </submittedName>
</protein>
<dbReference type="EMBL" id="SNRW01026147">
    <property type="protein sequence ID" value="KAA6361007.1"/>
    <property type="molecule type" value="Genomic_DNA"/>
</dbReference>